<reference evidence="2 3" key="1">
    <citation type="journal article" date="2020" name="Nature">
        <title>Six reference-quality genomes reveal evolution of bat adaptations.</title>
        <authorList>
            <person name="Jebb D."/>
            <person name="Huang Z."/>
            <person name="Pippel M."/>
            <person name="Hughes G.M."/>
            <person name="Lavrichenko K."/>
            <person name="Devanna P."/>
            <person name="Winkler S."/>
            <person name="Jermiin L.S."/>
            <person name="Skirmuntt E.C."/>
            <person name="Katzourakis A."/>
            <person name="Burkitt-Gray L."/>
            <person name="Ray D.A."/>
            <person name="Sullivan K.A.M."/>
            <person name="Roscito J.G."/>
            <person name="Kirilenko B.M."/>
            <person name="Davalos L.M."/>
            <person name="Corthals A.P."/>
            <person name="Power M.L."/>
            <person name="Jones G."/>
            <person name="Ransome R.D."/>
            <person name="Dechmann D.K.N."/>
            <person name="Locatelli A.G."/>
            <person name="Puechmaille S.J."/>
            <person name="Fedrigo O."/>
            <person name="Jarvis E.D."/>
            <person name="Hiller M."/>
            <person name="Vernes S.C."/>
            <person name="Myers E.W."/>
            <person name="Teeling E.C."/>
        </authorList>
    </citation>
    <scope>NUCLEOTIDE SEQUENCE [LARGE SCALE GENOMIC DNA]</scope>
    <source>
        <strain evidence="2">MRouAeg1</strain>
        <tissue evidence="2">Muscle</tissue>
    </source>
</reference>
<comment type="caution">
    <text evidence="2">The sequence shown here is derived from an EMBL/GenBank/DDBJ whole genome shotgun (WGS) entry which is preliminary data.</text>
</comment>
<keyword evidence="3" id="KW-1185">Reference proteome</keyword>
<feature type="compositionally biased region" description="Polar residues" evidence="1">
    <location>
        <begin position="122"/>
        <end position="133"/>
    </location>
</feature>
<evidence type="ECO:0000313" key="2">
    <source>
        <dbReference type="EMBL" id="KAF6457204.1"/>
    </source>
</evidence>
<name>A0A7J8GAT4_ROUAE</name>
<dbReference type="EMBL" id="JACASE010000006">
    <property type="protein sequence ID" value="KAF6457204.1"/>
    <property type="molecule type" value="Genomic_DNA"/>
</dbReference>
<dbReference type="AlphaFoldDB" id="A0A7J8GAT4"/>
<protein>
    <submittedName>
        <fullName evidence="2">Uncharacterized protein</fullName>
    </submittedName>
</protein>
<evidence type="ECO:0000313" key="3">
    <source>
        <dbReference type="Proteomes" id="UP000593571"/>
    </source>
</evidence>
<organism evidence="2 3">
    <name type="scientific">Rousettus aegyptiacus</name>
    <name type="common">Egyptian fruit bat</name>
    <name type="synonym">Pteropus aegyptiacus</name>
    <dbReference type="NCBI Taxonomy" id="9407"/>
    <lineage>
        <taxon>Eukaryota</taxon>
        <taxon>Metazoa</taxon>
        <taxon>Chordata</taxon>
        <taxon>Craniata</taxon>
        <taxon>Vertebrata</taxon>
        <taxon>Euteleostomi</taxon>
        <taxon>Mammalia</taxon>
        <taxon>Eutheria</taxon>
        <taxon>Laurasiatheria</taxon>
        <taxon>Chiroptera</taxon>
        <taxon>Yinpterochiroptera</taxon>
        <taxon>Pteropodoidea</taxon>
        <taxon>Pteropodidae</taxon>
        <taxon>Rousettinae</taxon>
        <taxon>Rousettus</taxon>
    </lineage>
</organism>
<proteinExistence type="predicted"/>
<sequence>MTHKSQAHIASLSPALPSDHSEREKGRGCPLRWVARLGHLGHLHRRSLAAWPCTSPSIPLLKGLPAAVFLAGLATATAGPRAGLAGDEGVTPSPFLPLPLHIPPRHRKLVHSEMGPRATPPGSFTSQRVRTDQ</sequence>
<dbReference type="Proteomes" id="UP000593571">
    <property type="component" value="Unassembled WGS sequence"/>
</dbReference>
<evidence type="ECO:0000256" key="1">
    <source>
        <dbReference type="SAM" id="MobiDB-lite"/>
    </source>
</evidence>
<accession>A0A7J8GAT4</accession>
<feature type="region of interest" description="Disordered" evidence="1">
    <location>
        <begin position="106"/>
        <end position="133"/>
    </location>
</feature>
<gene>
    <name evidence="2" type="ORF">HJG63_011737</name>
</gene>
<feature type="region of interest" description="Disordered" evidence="1">
    <location>
        <begin position="1"/>
        <end position="25"/>
    </location>
</feature>